<feature type="transmembrane region" description="Helical" evidence="11">
    <location>
        <begin position="241"/>
        <end position="264"/>
    </location>
</feature>
<keyword evidence="8 11" id="KW-0812">Transmembrane</keyword>
<evidence type="ECO:0000256" key="10">
    <source>
        <dbReference type="ARBA" id="ARBA00023136"/>
    </source>
</evidence>
<sequence length="433" mass="44640">MTDTTASPPSRTQGTGLAFAYVTTLFFAWGFATSLIDPLIAAVRKVFDLSTAEAMLTASAWFIAYAVVSVPAAAVLSKLGYSRSIISALAVMVLGCLIVPVATIMDWYPGVLIALFVIASGVTLLQVAANPLVAALGSRKSSHARLNFSQFFNSLGTTVGPWLGSTVLLTGGVFAAGAVVTAATRDESLRSIDFAFLALGGFFAVVAFFIFTARKKINAAAAGADEGGGVASPLKAFGSKWALFGALAIFIYVGSEVTIGGLLTNFLHSPTILNIPEADAGRMVSLYWGGAMVGRFIGALLLTRVRAGVLLTVNTAIAAVLCLVVTQTTGETAAWAAIAVGFFNSIMFPTIFTLTLERSGAPASATSGLLCTAIVGGAVLPYIAGHLVDDAAAVFNPAFYVPLVGYILLTVFAIACARSKVRDGDVVAAPASH</sequence>
<protein>
    <submittedName>
        <fullName evidence="13">MFS transporter, FHS family, L-fucose permease</fullName>
    </submittedName>
</protein>
<accession>A0A1I6NPV9</accession>
<feature type="transmembrane region" description="Helical" evidence="11">
    <location>
        <begin position="194"/>
        <end position="213"/>
    </location>
</feature>
<feature type="domain" description="Major facilitator superfamily (MFS) profile" evidence="12">
    <location>
        <begin position="18"/>
        <end position="421"/>
    </location>
</feature>
<evidence type="ECO:0000256" key="2">
    <source>
        <dbReference type="ARBA" id="ARBA00004429"/>
    </source>
</evidence>
<evidence type="ECO:0000313" key="13">
    <source>
        <dbReference type="EMBL" id="SFS29937.1"/>
    </source>
</evidence>
<feature type="transmembrane region" description="Helical" evidence="11">
    <location>
        <begin position="309"/>
        <end position="327"/>
    </location>
</feature>
<dbReference type="GO" id="GO:0055056">
    <property type="term" value="F:D-glucose transmembrane transporter activity"/>
    <property type="evidence" value="ECO:0007669"/>
    <property type="project" value="InterPro"/>
</dbReference>
<keyword evidence="6" id="KW-0997">Cell inner membrane</keyword>
<evidence type="ECO:0000259" key="12">
    <source>
        <dbReference type="PROSITE" id="PS50850"/>
    </source>
</evidence>
<dbReference type="InterPro" id="IPR036259">
    <property type="entry name" value="MFS_trans_sf"/>
</dbReference>
<keyword evidence="10 11" id="KW-0472">Membrane</keyword>
<feature type="transmembrane region" description="Helical" evidence="11">
    <location>
        <begin position="368"/>
        <end position="387"/>
    </location>
</feature>
<evidence type="ECO:0000256" key="6">
    <source>
        <dbReference type="ARBA" id="ARBA00022519"/>
    </source>
</evidence>
<keyword evidence="7" id="KW-0762">Sugar transport</keyword>
<dbReference type="InterPro" id="IPR005964">
    <property type="entry name" value="Glc/Gal_transptr_bac"/>
</dbReference>
<dbReference type="Gene3D" id="1.20.1250.20">
    <property type="entry name" value="MFS general substrate transporter like domains"/>
    <property type="match status" value="2"/>
</dbReference>
<dbReference type="Proteomes" id="UP000198788">
    <property type="component" value="Unassembled WGS sequence"/>
</dbReference>
<feature type="transmembrane region" description="Helical" evidence="11">
    <location>
        <begin position="284"/>
        <end position="302"/>
    </location>
</feature>
<feature type="transmembrane region" description="Helical" evidence="11">
    <location>
        <begin position="159"/>
        <end position="182"/>
    </location>
</feature>
<dbReference type="InterPro" id="IPR011701">
    <property type="entry name" value="MFS"/>
</dbReference>
<keyword evidence="14" id="KW-1185">Reference proteome</keyword>
<evidence type="ECO:0000256" key="8">
    <source>
        <dbReference type="ARBA" id="ARBA00022692"/>
    </source>
</evidence>
<dbReference type="GO" id="GO:0005354">
    <property type="term" value="F:galactose transmembrane transporter activity"/>
    <property type="evidence" value="ECO:0007669"/>
    <property type="project" value="InterPro"/>
</dbReference>
<dbReference type="SUPFAM" id="SSF103473">
    <property type="entry name" value="MFS general substrate transporter"/>
    <property type="match status" value="1"/>
</dbReference>
<keyword evidence="4" id="KW-0813">Transport</keyword>
<evidence type="ECO:0000256" key="3">
    <source>
        <dbReference type="ARBA" id="ARBA00009120"/>
    </source>
</evidence>
<dbReference type="PANTHER" id="PTHR43702">
    <property type="entry name" value="L-FUCOSE-PROTON SYMPORTER"/>
    <property type="match status" value="1"/>
</dbReference>
<dbReference type="GO" id="GO:1904659">
    <property type="term" value="P:D-glucose transmembrane transport"/>
    <property type="evidence" value="ECO:0007669"/>
    <property type="project" value="InterPro"/>
</dbReference>
<evidence type="ECO:0000256" key="4">
    <source>
        <dbReference type="ARBA" id="ARBA00022448"/>
    </source>
</evidence>
<name>A0A1I6NPV9_9CAUL</name>
<evidence type="ECO:0000256" key="9">
    <source>
        <dbReference type="ARBA" id="ARBA00022989"/>
    </source>
</evidence>
<dbReference type="STRING" id="871741.SAMN05192570_0305"/>
<evidence type="ECO:0000256" key="11">
    <source>
        <dbReference type="SAM" id="Phobius"/>
    </source>
</evidence>
<feature type="transmembrane region" description="Helical" evidence="11">
    <location>
        <begin position="111"/>
        <end position="138"/>
    </location>
</feature>
<dbReference type="CDD" id="cd17394">
    <property type="entry name" value="MFS_FucP_like"/>
    <property type="match status" value="1"/>
</dbReference>
<dbReference type="PANTHER" id="PTHR43702:SF3">
    <property type="entry name" value="PROTEIN TSGA"/>
    <property type="match status" value="1"/>
</dbReference>
<dbReference type="OrthoDB" id="9795150at2"/>
<dbReference type="NCBIfam" id="TIGR01272">
    <property type="entry name" value="gluP"/>
    <property type="match status" value="1"/>
</dbReference>
<comment type="function">
    <text evidence="1">Intake of glucose and galactose.</text>
</comment>
<reference evidence="14" key="1">
    <citation type="submission" date="2016-10" db="EMBL/GenBank/DDBJ databases">
        <authorList>
            <person name="Varghese N."/>
            <person name="Submissions S."/>
        </authorList>
    </citation>
    <scope>NUCLEOTIDE SEQUENCE [LARGE SCALE GENOMIC DNA]</scope>
    <source>
        <strain evidence="14">CGMCC 1.10683</strain>
    </source>
</reference>
<proteinExistence type="inferred from homology"/>
<evidence type="ECO:0000256" key="5">
    <source>
        <dbReference type="ARBA" id="ARBA00022475"/>
    </source>
</evidence>
<feature type="transmembrane region" description="Helical" evidence="11">
    <location>
        <begin position="56"/>
        <end position="76"/>
    </location>
</feature>
<dbReference type="EMBL" id="FOZV01000001">
    <property type="protein sequence ID" value="SFS29937.1"/>
    <property type="molecule type" value="Genomic_DNA"/>
</dbReference>
<dbReference type="GO" id="GO:0005886">
    <property type="term" value="C:plasma membrane"/>
    <property type="evidence" value="ECO:0007669"/>
    <property type="project" value="UniProtKB-SubCell"/>
</dbReference>
<feature type="transmembrane region" description="Helical" evidence="11">
    <location>
        <begin position="399"/>
        <end position="417"/>
    </location>
</feature>
<comment type="subcellular location">
    <subcellularLocation>
        <location evidence="2">Cell inner membrane</location>
        <topology evidence="2">Multi-pass membrane protein</topology>
    </subcellularLocation>
</comment>
<gene>
    <name evidence="13" type="ORF">SAMN05192570_0305</name>
</gene>
<evidence type="ECO:0000256" key="7">
    <source>
        <dbReference type="ARBA" id="ARBA00022597"/>
    </source>
</evidence>
<evidence type="ECO:0000313" key="14">
    <source>
        <dbReference type="Proteomes" id="UP000198788"/>
    </source>
</evidence>
<dbReference type="AlphaFoldDB" id="A0A1I6NPV9"/>
<dbReference type="InterPro" id="IPR050375">
    <property type="entry name" value="MFS_TsgA-like"/>
</dbReference>
<dbReference type="PROSITE" id="PS50850">
    <property type="entry name" value="MFS"/>
    <property type="match status" value="1"/>
</dbReference>
<feature type="transmembrane region" description="Helical" evidence="11">
    <location>
        <begin position="85"/>
        <end position="105"/>
    </location>
</feature>
<keyword evidence="5" id="KW-1003">Cell membrane</keyword>
<keyword evidence="9 11" id="KW-1133">Transmembrane helix</keyword>
<dbReference type="RefSeq" id="WP_092306105.1">
    <property type="nucleotide sequence ID" value="NZ_FOZV01000001.1"/>
</dbReference>
<feature type="transmembrane region" description="Helical" evidence="11">
    <location>
        <begin position="17"/>
        <end position="36"/>
    </location>
</feature>
<organism evidence="13 14">
    <name type="scientific">Brevundimonas viscosa</name>
    <dbReference type="NCBI Taxonomy" id="871741"/>
    <lineage>
        <taxon>Bacteria</taxon>
        <taxon>Pseudomonadati</taxon>
        <taxon>Pseudomonadota</taxon>
        <taxon>Alphaproteobacteria</taxon>
        <taxon>Caulobacterales</taxon>
        <taxon>Caulobacteraceae</taxon>
        <taxon>Brevundimonas</taxon>
    </lineage>
</organism>
<dbReference type="InterPro" id="IPR020846">
    <property type="entry name" value="MFS_dom"/>
</dbReference>
<feature type="transmembrane region" description="Helical" evidence="11">
    <location>
        <begin position="333"/>
        <end position="356"/>
    </location>
</feature>
<evidence type="ECO:0000256" key="1">
    <source>
        <dbReference type="ARBA" id="ARBA00003321"/>
    </source>
</evidence>
<dbReference type="Pfam" id="PF07690">
    <property type="entry name" value="MFS_1"/>
    <property type="match status" value="1"/>
</dbReference>
<comment type="similarity">
    <text evidence="3">Belongs to the major facilitator superfamily. FHS transporter (TC 2.A.1.7) family.</text>
</comment>